<reference evidence="3 4" key="1">
    <citation type="submission" date="2019-04" db="EMBL/GenBank/DDBJ databases">
        <title>Genome Announcement to Ensure Probiotic Safety of Lactobacillus rhamnosus UBLR-58.</title>
        <authorList>
            <person name="Sulthana A."/>
            <person name="Lakshmi S.G."/>
            <person name="Madempudi R.S."/>
        </authorList>
    </citation>
    <scope>NUCLEOTIDE SEQUENCE [LARGE SCALE GENOMIC DNA]</scope>
    <source>
        <strain evidence="3 4">UBLR-58</strain>
    </source>
</reference>
<evidence type="ECO:0000313" key="5">
    <source>
        <dbReference type="Proteomes" id="UP000552935"/>
    </source>
</evidence>
<protein>
    <recommendedName>
        <fullName evidence="6">NfeD-like C-terminal domain-containing protein</fullName>
    </recommendedName>
</protein>
<evidence type="ECO:0000313" key="3">
    <source>
        <dbReference type="EMBL" id="THC79626.1"/>
    </source>
</evidence>
<reference evidence="2 5" key="2">
    <citation type="submission" date="2020-07" db="EMBL/GenBank/DDBJ databases">
        <title>Organ Donor 1.</title>
        <authorList>
            <person name="Marsh A.J."/>
            <person name="Azcarate-Peril M.A."/>
        </authorList>
    </citation>
    <scope>NUCLEOTIDE SEQUENCE [LARGE SCALE GENOMIC DNA]</scope>
    <source>
        <strain evidence="2 5">AMC0712</strain>
    </source>
</reference>
<comment type="caution">
    <text evidence="2">The sequence shown here is derived from an EMBL/GenBank/DDBJ whole genome shotgun (WGS) entry which is preliminary data.</text>
</comment>
<dbReference type="Gene3D" id="2.40.50.140">
    <property type="entry name" value="Nucleic acid-binding proteins"/>
    <property type="match status" value="1"/>
</dbReference>
<evidence type="ECO:0000256" key="1">
    <source>
        <dbReference type="SAM" id="Phobius"/>
    </source>
</evidence>
<dbReference type="Proteomes" id="UP000552935">
    <property type="component" value="Unassembled WGS sequence"/>
</dbReference>
<feature type="transmembrane region" description="Helical" evidence="1">
    <location>
        <begin position="12"/>
        <end position="43"/>
    </location>
</feature>
<gene>
    <name evidence="3" type="ORF">E6L36_03945</name>
    <name evidence="2" type="ORF">H0N82_09370</name>
</gene>
<organism evidence="2 5">
    <name type="scientific">Lacticaseibacillus rhamnosus</name>
    <name type="common">Lactobacillus rhamnosus</name>
    <dbReference type="NCBI Taxonomy" id="47715"/>
    <lineage>
        <taxon>Bacteria</taxon>
        <taxon>Bacillati</taxon>
        <taxon>Bacillota</taxon>
        <taxon>Bacilli</taxon>
        <taxon>Lactobacillales</taxon>
        <taxon>Lactobacillaceae</taxon>
        <taxon>Lacticaseibacillus</taxon>
    </lineage>
</organism>
<keyword evidence="1" id="KW-0472">Membrane</keyword>
<dbReference type="SMR" id="A0A508YZY3"/>
<evidence type="ECO:0008006" key="6">
    <source>
        <dbReference type="Google" id="ProtNLM"/>
    </source>
</evidence>
<dbReference type="Proteomes" id="UP000307517">
    <property type="component" value="Unassembled WGS sequence"/>
</dbReference>
<keyword evidence="1" id="KW-0812">Transmembrane</keyword>
<evidence type="ECO:0000313" key="2">
    <source>
        <dbReference type="EMBL" id="NZA05298.1"/>
    </source>
</evidence>
<proteinExistence type="predicted"/>
<dbReference type="EMBL" id="JACCKI010000006">
    <property type="protein sequence ID" value="NZA05298.1"/>
    <property type="molecule type" value="Genomic_DNA"/>
</dbReference>
<sequence length="137" mass="15069">MLAWWAQQELWLQVIVGVVALLVIGGLLWMLLSLVLLPLLALLQRLLSPVENTTSMSDRDYLLGTLTLDVAHHHTGEVMVTGGGRARQTYPAKLWSDKSQPLDQGTKVVIIELKQGIAYVDALATHNPKEGTDGNFN</sequence>
<keyword evidence="1" id="KW-1133">Transmembrane helix</keyword>
<accession>A0A508YZY3</accession>
<evidence type="ECO:0000313" key="4">
    <source>
        <dbReference type="Proteomes" id="UP000307517"/>
    </source>
</evidence>
<dbReference type="InterPro" id="IPR012340">
    <property type="entry name" value="NA-bd_OB-fold"/>
</dbReference>
<dbReference type="RefSeq" id="WP_005692590.1">
    <property type="nucleotide sequence ID" value="NZ_CABFNI010000017.1"/>
</dbReference>
<name>A0A508YZY3_LACRH</name>
<dbReference type="AlphaFoldDB" id="A0A508YZY3"/>
<dbReference type="EMBL" id="SSHM01000001">
    <property type="protein sequence ID" value="THC79626.1"/>
    <property type="molecule type" value="Genomic_DNA"/>
</dbReference>